<evidence type="ECO:0000256" key="1">
    <source>
        <dbReference type="SAM" id="Phobius"/>
    </source>
</evidence>
<accession>A0A381UYY9</accession>
<dbReference type="EMBL" id="UINC01007306">
    <property type="protein sequence ID" value="SVA32587.1"/>
    <property type="molecule type" value="Genomic_DNA"/>
</dbReference>
<sequence>MMDNVIGWIKSGTHAGIALIGLTIVLQVVFGSTVPFLSGDVIGTITGIVQSLGEAGLVGLLSAAIIYRLFTKD</sequence>
<evidence type="ECO:0000313" key="2">
    <source>
        <dbReference type="EMBL" id="SVA32587.1"/>
    </source>
</evidence>
<keyword evidence="1" id="KW-1133">Transmembrane helix</keyword>
<feature type="transmembrane region" description="Helical" evidence="1">
    <location>
        <begin position="47"/>
        <end position="70"/>
    </location>
</feature>
<gene>
    <name evidence="2" type="ORF">METZ01_LOCUS85441</name>
</gene>
<proteinExistence type="predicted"/>
<organism evidence="2">
    <name type="scientific">marine metagenome</name>
    <dbReference type="NCBI Taxonomy" id="408172"/>
    <lineage>
        <taxon>unclassified sequences</taxon>
        <taxon>metagenomes</taxon>
        <taxon>ecological metagenomes</taxon>
    </lineage>
</organism>
<reference evidence="2" key="1">
    <citation type="submission" date="2018-05" db="EMBL/GenBank/DDBJ databases">
        <authorList>
            <person name="Lanie J.A."/>
            <person name="Ng W.-L."/>
            <person name="Kazmierczak K.M."/>
            <person name="Andrzejewski T.M."/>
            <person name="Davidsen T.M."/>
            <person name="Wayne K.J."/>
            <person name="Tettelin H."/>
            <person name="Glass J.I."/>
            <person name="Rusch D."/>
            <person name="Podicherti R."/>
            <person name="Tsui H.-C.T."/>
            <person name="Winkler M.E."/>
        </authorList>
    </citation>
    <scope>NUCLEOTIDE SEQUENCE</scope>
</reference>
<keyword evidence="1" id="KW-0472">Membrane</keyword>
<keyword evidence="1" id="KW-0812">Transmembrane</keyword>
<name>A0A381UYY9_9ZZZZ</name>
<dbReference type="AlphaFoldDB" id="A0A381UYY9"/>
<protein>
    <submittedName>
        <fullName evidence="2">Uncharacterized protein</fullName>
    </submittedName>
</protein>